<dbReference type="InterPro" id="IPR027417">
    <property type="entry name" value="P-loop_NTPase"/>
</dbReference>
<dbReference type="EMBL" id="JAKUDN010000002">
    <property type="protein sequence ID" value="MCP8352361.1"/>
    <property type="molecule type" value="Genomic_DNA"/>
</dbReference>
<evidence type="ECO:0000259" key="2">
    <source>
        <dbReference type="Pfam" id="PF00437"/>
    </source>
</evidence>
<comment type="caution">
    <text evidence="3">The sequence shown here is derived from an EMBL/GenBank/DDBJ whole genome shotgun (WGS) entry which is preliminary data.</text>
</comment>
<feature type="domain" description="Bacterial type II secretion system protein E" evidence="2">
    <location>
        <begin position="129"/>
        <end position="307"/>
    </location>
</feature>
<dbReference type="Gene3D" id="3.30.450.90">
    <property type="match status" value="1"/>
</dbReference>
<proteinExistence type="inferred from homology"/>
<name>A0ABT1L5B8_9GAMM</name>
<dbReference type="NCBIfam" id="TIGR02524">
    <property type="entry name" value="dot_icm_DotB"/>
    <property type="match status" value="1"/>
</dbReference>
<dbReference type="InterPro" id="IPR050921">
    <property type="entry name" value="T4SS_GSP_E_ATPase"/>
</dbReference>
<dbReference type="PANTHER" id="PTHR30486">
    <property type="entry name" value="TWITCHING MOTILITY PROTEIN PILT"/>
    <property type="match status" value="1"/>
</dbReference>
<evidence type="ECO:0000313" key="4">
    <source>
        <dbReference type="Proteomes" id="UP001320768"/>
    </source>
</evidence>
<organism evidence="3 4">
    <name type="scientific">Candidatus Synchoanobacter obligatus</name>
    <dbReference type="NCBI Taxonomy" id="2919597"/>
    <lineage>
        <taxon>Bacteria</taxon>
        <taxon>Pseudomonadati</taxon>
        <taxon>Pseudomonadota</taxon>
        <taxon>Gammaproteobacteria</taxon>
        <taxon>Candidatus Comchoanobacterales</taxon>
        <taxon>Candidatus Comchoanobacteraceae</taxon>
        <taxon>Candidatus Synchoanobacter</taxon>
    </lineage>
</organism>
<dbReference type="InterPro" id="IPR013363">
    <property type="entry name" value="Dot_Icm_DotB"/>
</dbReference>
<comment type="similarity">
    <text evidence="1">Belongs to the GSP E family.</text>
</comment>
<reference evidence="3 4" key="1">
    <citation type="journal article" date="2022" name="Nat. Microbiol.">
        <title>The microbiome of a bacterivorous marine choanoflagellate contains a resource-demanding obligate bacterial associate.</title>
        <authorList>
            <person name="Needham D.M."/>
            <person name="Poirier C."/>
            <person name="Bachy C."/>
            <person name="George E.E."/>
            <person name="Wilken S."/>
            <person name="Yung C.C.M."/>
            <person name="Limardo A.J."/>
            <person name="Morando M."/>
            <person name="Sudek L."/>
            <person name="Malmstrom R.R."/>
            <person name="Keeling P.J."/>
            <person name="Santoro A.E."/>
            <person name="Worden A.Z."/>
        </authorList>
    </citation>
    <scope>NUCLEOTIDE SEQUENCE [LARGE SCALE GENOMIC DNA]</scope>
    <source>
        <strain evidence="3 4">Comchoano-2</strain>
    </source>
</reference>
<dbReference type="Proteomes" id="UP001320768">
    <property type="component" value="Unassembled WGS sequence"/>
</dbReference>
<sequence>MEGEPGRFSEPDLNIILEHCAKFEVSDITIQTGEMIIMEEYGKLKRITRKVLSNAEVGDLLNGIYGANGTTRLLSGEDIDTNYEFRPSRAERLRFRVNATACLVDGHEGIQITLRTIPTDPPVLSEMDIDKELESGLKPQDGCVYVTGVTGSGKTTLLASIIRDIAEDAEEHRKILTYESPIEFVYDNIDNPTAVISQTEIPKHLPTFAQGVRNALRRKPRLILVGESRDYETINAVLDAALTGHPVYTTVHSNGVAETVRRLVGSFPKSERAGKTIDIIETMRLIVWQRLVPSTDGKQTALREYLVFTDKIRDELLAGDMENITANIRKILKKNKLTMLDAAKAKHKAGIISTEVLKKIEQQDKSKDEDIGK</sequence>
<dbReference type="Gene3D" id="3.40.50.300">
    <property type="entry name" value="P-loop containing nucleotide triphosphate hydrolases"/>
    <property type="match status" value="1"/>
</dbReference>
<protein>
    <submittedName>
        <fullName evidence="3">Dot/Icm type IV secretion system ATPase DotB</fullName>
    </submittedName>
</protein>
<dbReference type="SUPFAM" id="SSF52540">
    <property type="entry name" value="P-loop containing nucleoside triphosphate hydrolases"/>
    <property type="match status" value="1"/>
</dbReference>
<dbReference type="CDD" id="cd19516">
    <property type="entry name" value="DotB_TraJ"/>
    <property type="match status" value="1"/>
</dbReference>
<gene>
    <name evidence="3" type="primary">dotB</name>
    <name evidence="3" type="ORF">MKS91_03540</name>
</gene>
<dbReference type="PANTHER" id="PTHR30486:SF6">
    <property type="entry name" value="TYPE IV PILUS RETRACTATION ATPASE PILT"/>
    <property type="match status" value="1"/>
</dbReference>
<accession>A0ABT1L5B8</accession>
<dbReference type="Pfam" id="PF00437">
    <property type="entry name" value="T2SSE"/>
    <property type="match status" value="1"/>
</dbReference>
<evidence type="ECO:0000313" key="3">
    <source>
        <dbReference type="EMBL" id="MCP8352361.1"/>
    </source>
</evidence>
<evidence type="ECO:0000256" key="1">
    <source>
        <dbReference type="ARBA" id="ARBA00006611"/>
    </source>
</evidence>
<keyword evidence="4" id="KW-1185">Reference proteome</keyword>
<dbReference type="InterPro" id="IPR001482">
    <property type="entry name" value="T2SS/T4SS_dom"/>
</dbReference>